<dbReference type="InterPro" id="IPR003918">
    <property type="entry name" value="NADH_UbQ_OxRdtase"/>
</dbReference>
<keyword evidence="8 17" id="KW-0812">Transmembrane</keyword>
<protein>
    <recommendedName>
        <fullName evidence="5 17">NADH-ubiquinone oxidoreductase chain 4</fullName>
        <ecNumber evidence="4 17">7.1.1.2</ecNumber>
    </recommendedName>
</protein>
<keyword evidence="9" id="KW-1278">Translocase</keyword>
<dbReference type="AlphaFoldDB" id="A0A0U2DYB6"/>
<dbReference type="PRINTS" id="PR01437">
    <property type="entry name" value="NUOXDRDTASE4"/>
</dbReference>
<keyword evidence="6 17" id="KW-0813">Transport</keyword>
<dbReference type="GO" id="GO:0031966">
    <property type="term" value="C:mitochondrial membrane"/>
    <property type="evidence" value="ECO:0007669"/>
    <property type="project" value="UniProtKB-SubCell"/>
</dbReference>
<gene>
    <name evidence="20" type="primary">nad4</name>
</gene>
<evidence type="ECO:0000259" key="19">
    <source>
        <dbReference type="Pfam" id="PF01059"/>
    </source>
</evidence>
<feature type="domain" description="NADH:ubiquinone oxidoreductase chain 4 N-terminal" evidence="19">
    <location>
        <begin position="1"/>
        <end position="100"/>
    </location>
</feature>
<keyword evidence="7 17" id="KW-0679">Respiratory chain</keyword>
<dbReference type="GO" id="GO:0008137">
    <property type="term" value="F:NADH dehydrogenase (ubiquinone) activity"/>
    <property type="evidence" value="ECO:0007669"/>
    <property type="project" value="UniProtKB-UniRule"/>
</dbReference>
<dbReference type="InterPro" id="IPR000260">
    <property type="entry name" value="NADH4_N"/>
</dbReference>
<feature type="domain" description="NADH:quinone oxidoreductase/Mrp antiporter transmembrane" evidence="18">
    <location>
        <begin position="105"/>
        <end position="390"/>
    </location>
</feature>
<comment type="function">
    <text evidence="1">Core subunit of the mitochondrial membrane respiratory chain NADH dehydrogenase (Complex I) that is believed to belong to the minimal assembly required for catalysis. Complex I functions in the transfer of electrons from NADH to the respiratory chain. The immediate electron acceptor for the enzyme is believed to be ubiquinone.</text>
</comment>
<proteinExistence type="inferred from homology"/>
<dbReference type="InterPro" id="IPR001750">
    <property type="entry name" value="ND/Mrp_TM"/>
</dbReference>
<reference evidence="20" key="1">
    <citation type="journal article" date="2015" name="Mitochondrial DNA">
        <title>The complete mitogenome of the rock pool prawn Palaemon serenus (Heller, 1862) (Crustacea: Decapoda: Palaemonidae).</title>
        <authorList>
            <person name="Gan H.Y."/>
            <person name="Gan H.M."/>
            <person name="Lee Y.P."/>
            <person name="Austin C.M."/>
        </authorList>
    </citation>
    <scope>NUCLEOTIDE SEQUENCE</scope>
    <source>
        <strain evidence="20">APR1</strain>
    </source>
</reference>
<dbReference type="GO" id="GO:0003954">
    <property type="term" value="F:NADH dehydrogenase activity"/>
    <property type="evidence" value="ECO:0007669"/>
    <property type="project" value="TreeGrafter"/>
</dbReference>
<feature type="transmembrane region" description="Helical" evidence="17">
    <location>
        <begin position="298"/>
        <end position="318"/>
    </location>
</feature>
<evidence type="ECO:0000256" key="5">
    <source>
        <dbReference type="ARBA" id="ARBA00021006"/>
    </source>
</evidence>
<evidence type="ECO:0000256" key="11">
    <source>
        <dbReference type="ARBA" id="ARBA00022989"/>
    </source>
</evidence>
<evidence type="ECO:0000313" key="20">
    <source>
        <dbReference type="EMBL" id="AKQ09491.1"/>
    </source>
</evidence>
<evidence type="ECO:0000256" key="7">
    <source>
        <dbReference type="ARBA" id="ARBA00022660"/>
    </source>
</evidence>
<evidence type="ECO:0000256" key="8">
    <source>
        <dbReference type="ARBA" id="ARBA00022692"/>
    </source>
</evidence>
<feature type="transmembrane region" description="Helical" evidence="17">
    <location>
        <begin position="369"/>
        <end position="401"/>
    </location>
</feature>
<evidence type="ECO:0000256" key="2">
    <source>
        <dbReference type="ARBA" id="ARBA00004225"/>
    </source>
</evidence>
<feature type="transmembrane region" description="Helical" evidence="17">
    <location>
        <begin position="107"/>
        <end position="128"/>
    </location>
</feature>
<evidence type="ECO:0000256" key="6">
    <source>
        <dbReference type="ARBA" id="ARBA00022448"/>
    </source>
</evidence>
<feature type="transmembrane region" description="Helical" evidence="17">
    <location>
        <begin position="272"/>
        <end position="292"/>
    </location>
</feature>
<comment type="catalytic activity">
    <reaction evidence="16 17">
        <text>a ubiquinone + NADH + 5 H(+)(in) = a ubiquinol + NAD(+) + 4 H(+)(out)</text>
        <dbReference type="Rhea" id="RHEA:29091"/>
        <dbReference type="Rhea" id="RHEA-COMP:9565"/>
        <dbReference type="Rhea" id="RHEA-COMP:9566"/>
        <dbReference type="ChEBI" id="CHEBI:15378"/>
        <dbReference type="ChEBI" id="CHEBI:16389"/>
        <dbReference type="ChEBI" id="CHEBI:17976"/>
        <dbReference type="ChEBI" id="CHEBI:57540"/>
        <dbReference type="ChEBI" id="CHEBI:57945"/>
        <dbReference type="EC" id="7.1.1.2"/>
    </reaction>
</comment>
<organism evidence="20">
    <name type="scientific">Palaemon serenus</name>
    <dbReference type="NCBI Taxonomy" id="117983"/>
    <lineage>
        <taxon>Eukaryota</taxon>
        <taxon>Metazoa</taxon>
        <taxon>Ecdysozoa</taxon>
        <taxon>Arthropoda</taxon>
        <taxon>Crustacea</taxon>
        <taxon>Multicrustacea</taxon>
        <taxon>Malacostraca</taxon>
        <taxon>Eumalacostraca</taxon>
        <taxon>Eucarida</taxon>
        <taxon>Decapoda</taxon>
        <taxon>Pleocyemata</taxon>
        <taxon>Caridea</taxon>
        <taxon>Palaemonoidea</taxon>
        <taxon>Palaemonidae</taxon>
        <taxon>Palaemon</taxon>
    </lineage>
</organism>
<evidence type="ECO:0000256" key="12">
    <source>
        <dbReference type="ARBA" id="ARBA00023027"/>
    </source>
</evidence>
<evidence type="ECO:0000256" key="1">
    <source>
        <dbReference type="ARBA" id="ARBA00003257"/>
    </source>
</evidence>
<dbReference type="Pfam" id="PF00361">
    <property type="entry name" value="Proton_antipo_M"/>
    <property type="match status" value="1"/>
</dbReference>
<comment type="function">
    <text evidence="17">Core subunit of the mitochondrial membrane respiratory chain NADH dehydrogenase (Complex I) which catalyzes electron transfer from NADH through the respiratory chain, using ubiquinone as an electron acceptor. Essential for the catalytic activity and assembly of complex I.</text>
</comment>
<keyword evidence="10 17" id="KW-0249">Electron transport</keyword>
<feature type="transmembrane region" description="Helical" evidence="17">
    <location>
        <begin position="21"/>
        <end position="47"/>
    </location>
</feature>
<evidence type="ECO:0000256" key="16">
    <source>
        <dbReference type="ARBA" id="ARBA00049551"/>
    </source>
</evidence>
<evidence type="ECO:0000256" key="3">
    <source>
        <dbReference type="ARBA" id="ARBA00009025"/>
    </source>
</evidence>
<geneLocation type="mitochondrion" evidence="20"/>
<evidence type="ECO:0000256" key="17">
    <source>
        <dbReference type="RuleBase" id="RU003297"/>
    </source>
</evidence>
<feature type="transmembrane region" description="Helical" evidence="17">
    <location>
        <begin position="53"/>
        <end position="72"/>
    </location>
</feature>
<feature type="transmembrane region" description="Helical" evidence="17">
    <location>
        <begin position="211"/>
        <end position="232"/>
    </location>
</feature>
<keyword evidence="11 17" id="KW-1133">Transmembrane helix</keyword>
<comment type="similarity">
    <text evidence="3 17">Belongs to the complex I subunit 4 family.</text>
</comment>
<evidence type="ECO:0000256" key="4">
    <source>
        <dbReference type="ARBA" id="ARBA00012944"/>
    </source>
</evidence>
<dbReference type="EMBL" id="KM978916">
    <property type="protein sequence ID" value="AKQ09491.1"/>
    <property type="molecule type" value="Genomic_DNA"/>
</dbReference>
<comment type="subcellular location">
    <subcellularLocation>
        <location evidence="2 17">Mitochondrion membrane</location>
        <topology evidence="2 17">Multi-pass membrane protein</topology>
    </subcellularLocation>
</comment>
<feature type="transmembrane region" description="Helical" evidence="17">
    <location>
        <begin position="244"/>
        <end position="265"/>
    </location>
</feature>
<keyword evidence="13 17" id="KW-0830">Ubiquinone</keyword>
<accession>A0A0U2DYB6</accession>
<keyword evidence="14 17" id="KW-0496">Mitochondrion</keyword>
<dbReference type="GO" id="GO:0048039">
    <property type="term" value="F:ubiquinone binding"/>
    <property type="evidence" value="ECO:0007669"/>
    <property type="project" value="TreeGrafter"/>
</dbReference>
<keyword evidence="15 17" id="KW-0472">Membrane</keyword>
<sequence length="444" mass="48701">MLKFVLMILMMTFSFNSWLSVQLSLFLASSIFGLLSLSHFGVFQYGYGLGLDWVGYVLIFLSMWIMALVLGASESVNKLGAHKSLFLIVNLGLLLSLVMTFSCLDYLLFYICFESSLIPTMILILGWGYQPERLQAGVYLLFYTLFASLPLLISFLSLYSSGGSLVMELSMVPNLSRSLVMTWYLCSVLAFIVKLPVYLVHLWLPKAHVEAPVAGSMILAGVLLKLGGYGLVRVCPLFSGVSLGLSWVWVSLGLVGGVMVSLVCMRQGDMKALIAYSSVAHMGMVLCGLMVYSWWGLVGAVVVMVGHGLCSSGLFCLANMSYERLGSRSLWVNKGLLNFMPTLALWWFALSAGNMAAPPTLNLLGEVNLIVSIISWSGVSGVMVALLSFLSAAYTLYLFSLTQHGKYFSSVFSCCCGEVREYLVLMLHWLPLNALILVGYLLVP</sequence>
<dbReference type="EC" id="7.1.1.2" evidence="4 17"/>
<evidence type="ECO:0000256" key="10">
    <source>
        <dbReference type="ARBA" id="ARBA00022982"/>
    </source>
</evidence>
<evidence type="ECO:0000256" key="13">
    <source>
        <dbReference type="ARBA" id="ARBA00023075"/>
    </source>
</evidence>
<dbReference type="Pfam" id="PF01059">
    <property type="entry name" value="Oxidored_q5_N"/>
    <property type="match status" value="1"/>
</dbReference>
<dbReference type="GO" id="GO:0042773">
    <property type="term" value="P:ATP synthesis coupled electron transport"/>
    <property type="evidence" value="ECO:0007669"/>
    <property type="project" value="InterPro"/>
</dbReference>
<name>A0A0U2DYB6_9EUCA</name>
<feature type="transmembrane region" description="Helical" evidence="17">
    <location>
        <begin position="140"/>
        <end position="161"/>
    </location>
</feature>
<dbReference type="GO" id="GO:0015990">
    <property type="term" value="P:electron transport coupled proton transport"/>
    <property type="evidence" value="ECO:0007669"/>
    <property type="project" value="TreeGrafter"/>
</dbReference>
<evidence type="ECO:0000259" key="18">
    <source>
        <dbReference type="Pfam" id="PF00361"/>
    </source>
</evidence>
<evidence type="ECO:0000256" key="9">
    <source>
        <dbReference type="ARBA" id="ARBA00022967"/>
    </source>
</evidence>
<keyword evidence="12 17" id="KW-0520">NAD</keyword>
<feature type="transmembrane region" description="Helical" evidence="17">
    <location>
        <begin position="422"/>
        <end position="443"/>
    </location>
</feature>
<evidence type="ECO:0000256" key="14">
    <source>
        <dbReference type="ARBA" id="ARBA00023128"/>
    </source>
</evidence>
<feature type="transmembrane region" description="Helical" evidence="17">
    <location>
        <begin position="181"/>
        <end position="204"/>
    </location>
</feature>
<evidence type="ECO:0000256" key="15">
    <source>
        <dbReference type="ARBA" id="ARBA00023136"/>
    </source>
</evidence>
<feature type="transmembrane region" description="Helical" evidence="17">
    <location>
        <begin position="84"/>
        <end position="101"/>
    </location>
</feature>
<feature type="transmembrane region" description="Helical" evidence="17">
    <location>
        <begin position="330"/>
        <end position="349"/>
    </location>
</feature>
<dbReference type="PANTHER" id="PTHR43507">
    <property type="entry name" value="NADH-UBIQUINONE OXIDOREDUCTASE CHAIN 4"/>
    <property type="match status" value="1"/>
</dbReference>
<dbReference type="PANTHER" id="PTHR43507:SF20">
    <property type="entry name" value="NADH-UBIQUINONE OXIDOREDUCTASE CHAIN 4"/>
    <property type="match status" value="1"/>
</dbReference>